<keyword evidence="4" id="KW-1185">Reference proteome</keyword>
<protein>
    <submittedName>
        <fullName evidence="3">Uncharacterized protein</fullName>
    </submittedName>
</protein>
<dbReference type="RefSeq" id="XP_001835588.2">
    <property type="nucleotide sequence ID" value="XM_001835536.2"/>
</dbReference>
<feature type="region of interest" description="Disordered" evidence="1">
    <location>
        <begin position="79"/>
        <end position="103"/>
    </location>
</feature>
<sequence>MKFFYTLLLSLTLASKVLSQAYTEGDYILALRTLLAEYEELLEAREAELYDVRGLEYSNLFETRDLDLSDYSDALFKRGQTNRGGPAANGGKESSPEPNPEEVAQKIDFPTGLMTDSPVQCRAVGPKCNSIQCSKHCRPSGRLPPERPCTFDTNIKDRARNCQTACECEQKRWV</sequence>
<reference evidence="3 4" key="1">
    <citation type="journal article" date="2010" name="Proc. Natl. Acad. Sci. U.S.A.">
        <title>Insights into evolution of multicellular fungi from the assembled chromosomes of the mushroom Coprinopsis cinerea (Coprinus cinereus).</title>
        <authorList>
            <person name="Stajich J.E."/>
            <person name="Wilke S.K."/>
            <person name="Ahren D."/>
            <person name="Au C.H."/>
            <person name="Birren B.W."/>
            <person name="Borodovsky M."/>
            <person name="Burns C."/>
            <person name="Canback B."/>
            <person name="Casselton L.A."/>
            <person name="Cheng C.K."/>
            <person name="Deng J."/>
            <person name="Dietrich F.S."/>
            <person name="Fargo D.C."/>
            <person name="Farman M.L."/>
            <person name="Gathman A.C."/>
            <person name="Goldberg J."/>
            <person name="Guigo R."/>
            <person name="Hoegger P.J."/>
            <person name="Hooker J.B."/>
            <person name="Huggins A."/>
            <person name="James T.Y."/>
            <person name="Kamada T."/>
            <person name="Kilaru S."/>
            <person name="Kodira C."/>
            <person name="Kues U."/>
            <person name="Kupfer D."/>
            <person name="Kwan H.S."/>
            <person name="Lomsadze A."/>
            <person name="Li W."/>
            <person name="Lilly W.W."/>
            <person name="Ma L.J."/>
            <person name="Mackey A.J."/>
            <person name="Manning G."/>
            <person name="Martin F."/>
            <person name="Muraguchi H."/>
            <person name="Natvig D.O."/>
            <person name="Palmerini H."/>
            <person name="Ramesh M.A."/>
            <person name="Rehmeyer C.J."/>
            <person name="Roe B.A."/>
            <person name="Shenoy N."/>
            <person name="Stanke M."/>
            <person name="Ter-Hovhannisyan V."/>
            <person name="Tunlid A."/>
            <person name="Velagapudi R."/>
            <person name="Vision T.J."/>
            <person name="Zeng Q."/>
            <person name="Zolan M.E."/>
            <person name="Pukkila P.J."/>
        </authorList>
    </citation>
    <scope>NUCLEOTIDE SEQUENCE [LARGE SCALE GENOMIC DNA]</scope>
    <source>
        <strain evidence="4">Okayama-7 / 130 / ATCC MYA-4618 / FGSC 9003</strain>
    </source>
</reference>
<dbReference type="GeneID" id="6012121"/>
<gene>
    <name evidence="3" type="ORF">CC1G_03370</name>
</gene>
<feature type="signal peptide" evidence="2">
    <location>
        <begin position="1"/>
        <end position="19"/>
    </location>
</feature>
<evidence type="ECO:0000256" key="1">
    <source>
        <dbReference type="SAM" id="MobiDB-lite"/>
    </source>
</evidence>
<dbReference type="EMBL" id="AACS02000008">
    <property type="protein sequence ID" value="EAU86159.2"/>
    <property type="molecule type" value="Genomic_DNA"/>
</dbReference>
<keyword evidence="2" id="KW-0732">Signal</keyword>
<organism evidence="3 4">
    <name type="scientific">Coprinopsis cinerea (strain Okayama-7 / 130 / ATCC MYA-4618 / FGSC 9003)</name>
    <name type="common">Inky cap fungus</name>
    <name type="synonym">Hormographiella aspergillata</name>
    <dbReference type="NCBI Taxonomy" id="240176"/>
    <lineage>
        <taxon>Eukaryota</taxon>
        <taxon>Fungi</taxon>
        <taxon>Dikarya</taxon>
        <taxon>Basidiomycota</taxon>
        <taxon>Agaricomycotina</taxon>
        <taxon>Agaricomycetes</taxon>
        <taxon>Agaricomycetidae</taxon>
        <taxon>Agaricales</taxon>
        <taxon>Agaricineae</taxon>
        <taxon>Psathyrellaceae</taxon>
        <taxon>Coprinopsis</taxon>
    </lineage>
</organism>
<dbReference type="Proteomes" id="UP000001861">
    <property type="component" value="Unassembled WGS sequence"/>
</dbReference>
<name>A8NR00_COPC7</name>
<evidence type="ECO:0000313" key="4">
    <source>
        <dbReference type="Proteomes" id="UP000001861"/>
    </source>
</evidence>
<proteinExistence type="predicted"/>
<evidence type="ECO:0000256" key="2">
    <source>
        <dbReference type="SAM" id="SignalP"/>
    </source>
</evidence>
<feature type="chain" id="PRO_5002727427" evidence="2">
    <location>
        <begin position="20"/>
        <end position="174"/>
    </location>
</feature>
<dbReference type="HOGENOM" id="CLU_1539964_0_0_1"/>
<dbReference type="AlphaFoldDB" id="A8NR00"/>
<dbReference type="InParanoid" id="A8NR00"/>
<evidence type="ECO:0000313" key="3">
    <source>
        <dbReference type="EMBL" id="EAU86159.2"/>
    </source>
</evidence>
<comment type="caution">
    <text evidence="3">The sequence shown here is derived from an EMBL/GenBank/DDBJ whole genome shotgun (WGS) entry which is preliminary data.</text>
</comment>
<dbReference type="KEGG" id="cci:CC1G_03370"/>
<accession>A8NR00</accession>
<dbReference type="VEuPathDB" id="FungiDB:CC1G_03370"/>